<gene>
    <name evidence="2" type="ORF">WN944_010585</name>
</gene>
<proteinExistence type="predicted"/>
<keyword evidence="3" id="KW-1185">Reference proteome</keyword>
<sequence>MPTNGDRISTDGDGKLKLDSFGRAESNGGGGDLSRVVMAGNRGKQNSSDSVTGNRRNRGELKRQFRGFSRLQSAAFRTLFGDKIGMEMTGIARSSDRYQPWPVKWPKMEIASRSGLWVRHGHFGSERGSHSGWPFFKISDEHKKRPNKSQVNPRFQMLKA</sequence>
<evidence type="ECO:0000256" key="1">
    <source>
        <dbReference type="SAM" id="MobiDB-lite"/>
    </source>
</evidence>
<feature type="compositionally biased region" description="Polar residues" evidence="1">
    <location>
        <begin position="43"/>
        <end position="54"/>
    </location>
</feature>
<organism evidence="2 3">
    <name type="scientific">Citrus x changshan-huyou</name>
    <dbReference type="NCBI Taxonomy" id="2935761"/>
    <lineage>
        <taxon>Eukaryota</taxon>
        <taxon>Viridiplantae</taxon>
        <taxon>Streptophyta</taxon>
        <taxon>Embryophyta</taxon>
        <taxon>Tracheophyta</taxon>
        <taxon>Spermatophyta</taxon>
        <taxon>Magnoliopsida</taxon>
        <taxon>eudicotyledons</taxon>
        <taxon>Gunneridae</taxon>
        <taxon>Pentapetalae</taxon>
        <taxon>rosids</taxon>
        <taxon>malvids</taxon>
        <taxon>Sapindales</taxon>
        <taxon>Rutaceae</taxon>
        <taxon>Aurantioideae</taxon>
        <taxon>Citrus</taxon>
    </lineage>
</organism>
<reference evidence="2 3" key="1">
    <citation type="submission" date="2024-05" db="EMBL/GenBank/DDBJ databases">
        <title>Haplotype-resolved chromosome-level genome assembly of Huyou (Citrus changshanensis).</title>
        <authorList>
            <person name="Miao C."/>
            <person name="Chen W."/>
            <person name="Wu Y."/>
            <person name="Wang L."/>
            <person name="Zhao S."/>
            <person name="Grierson D."/>
            <person name="Xu C."/>
            <person name="Chen K."/>
        </authorList>
    </citation>
    <scope>NUCLEOTIDE SEQUENCE [LARGE SCALE GENOMIC DNA]</scope>
    <source>
        <strain evidence="2">01-14</strain>
        <tissue evidence="2">Leaf</tissue>
    </source>
</reference>
<evidence type="ECO:0000313" key="3">
    <source>
        <dbReference type="Proteomes" id="UP001428341"/>
    </source>
</evidence>
<accession>A0AAP0MWN3</accession>
<evidence type="ECO:0000313" key="2">
    <source>
        <dbReference type="EMBL" id="KAK9222153.1"/>
    </source>
</evidence>
<dbReference type="AlphaFoldDB" id="A0AAP0MWN3"/>
<dbReference type="EMBL" id="JBCGBO010000002">
    <property type="protein sequence ID" value="KAK9222153.1"/>
    <property type="molecule type" value="Genomic_DNA"/>
</dbReference>
<protein>
    <submittedName>
        <fullName evidence="2">Uncharacterized protein</fullName>
    </submittedName>
</protein>
<name>A0AAP0MWN3_9ROSI</name>
<feature type="compositionally biased region" description="Basic and acidic residues" evidence="1">
    <location>
        <begin position="8"/>
        <end position="22"/>
    </location>
</feature>
<feature type="region of interest" description="Disordered" evidence="1">
    <location>
        <begin position="137"/>
        <end position="160"/>
    </location>
</feature>
<comment type="caution">
    <text evidence="2">The sequence shown here is derived from an EMBL/GenBank/DDBJ whole genome shotgun (WGS) entry which is preliminary data.</text>
</comment>
<feature type="region of interest" description="Disordered" evidence="1">
    <location>
        <begin position="1"/>
        <end position="64"/>
    </location>
</feature>
<dbReference type="Proteomes" id="UP001428341">
    <property type="component" value="Unassembled WGS sequence"/>
</dbReference>